<name>W9H409_9PROT</name>
<accession>W9H409</accession>
<dbReference type="AlphaFoldDB" id="W9H409"/>
<dbReference type="STRING" id="1385369.N825_33180"/>
<dbReference type="EMBL" id="AVFL01000006">
    <property type="protein sequence ID" value="EWY40784.1"/>
    <property type="molecule type" value="Genomic_DNA"/>
</dbReference>
<sequence length="65" mass="7405">MRNYLSEKDIGKFAKGFATFQERGMFWNEAFGSRPPYSDRGLIRTGLTIAMTANRLETHGESDDD</sequence>
<reference evidence="1 2" key="1">
    <citation type="submission" date="2013-08" db="EMBL/GenBank/DDBJ databases">
        <title>The genome sequence of Skermanella stibiiresistens.</title>
        <authorList>
            <person name="Zhu W."/>
            <person name="Wang G."/>
        </authorList>
    </citation>
    <scope>NUCLEOTIDE SEQUENCE [LARGE SCALE GENOMIC DNA]</scope>
    <source>
        <strain evidence="1 2">SB22</strain>
    </source>
</reference>
<protein>
    <submittedName>
        <fullName evidence="1">Uncharacterized protein</fullName>
    </submittedName>
</protein>
<gene>
    <name evidence="1" type="ORF">N825_33180</name>
</gene>
<keyword evidence="2" id="KW-1185">Reference proteome</keyword>
<proteinExistence type="predicted"/>
<dbReference type="Proteomes" id="UP000019486">
    <property type="component" value="Unassembled WGS sequence"/>
</dbReference>
<organism evidence="1 2">
    <name type="scientific">Skermanella stibiiresistens SB22</name>
    <dbReference type="NCBI Taxonomy" id="1385369"/>
    <lineage>
        <taxon>Bacteria</taxon>
        <taxon>Pseudomonadati</taxon>
        <taxon>Pseudomonadota</taxon>
        <taxon>Alphaproteobacteria</taxon>
        <taxon>Rhodospirillales</taxon>
        <taxon>Azospirillaceae</taxon>
        <taxon>Skermanella</taxon>
    </lineage>
</organism>
<evidence type="ECO:0000313" key="2">
    <source>
        <dbReference type="Proteomes" id="UP000019486"/>
    </source>
</evidence>
<evidence type="ECO:0000313" key="1">
    <source>
        <dbReference type="EMBL" id="EWY40784.1"/>
    </source>
</evidence>
<comment type="caution">
    <text evidence="1">The sequence shown here is derived from an EMBL/GenBank/DDBJ whole genome shotgun (WGS) entry which is preliminary data.</text>
</comment>